<sequence>MRLPALFALSATALLAACAGTPDPGKDPTGSWVGALVTDQGTCPTEHPSTLRIRGKEILFTPADGAQVLHGTYTPGSQHYHAELAMTDMDHHNTAVVFNGYPVGQAIGGIFGSPSCRAHITMTRN</sequence>
<evidence type="ECO:0000256" key="1">
    <source>
        <dbReference type="SAM" id="SignalP"/>
    </source>
</evidence>
<dbReference type="RefSeq" id="WP_041112170.1">
    <property type="nucleotide sequence ID" value="NZ_CP004373.1"/>
</dbReference>
<dbReference type="GeneID" id="56906286"/>
<dbReference type="KEGG" id="goy:GLS_c20630"/>
<dbReference type="Proteomes" id="UP000031656">
    <property type="component" value="Chromosome"/>
</dbReference>
<dbReference type="HOGENOM" id="CLU_1935255_0_0_5"/>
<evidence type="ECO:0000313" key="3">
    <source>
        <dbReference type="Proteomes" id="UP000031656"/>
    </source>
</evidence>
<proteinExistence type="predicted"/>
<keyword evidence="1" id="KW-0732">Signal</keyword>
<dbReference type="PROSITE" id="PS51257">
    <property type="entry name" value="PROKAR_LIPOPROTEIN"/>
    <property type="match status" value="1"/>
</dbReference>
<dbReference type="AlphaFoldDB" id="A0A067Z6K2"/>
<dbReference type="EMBL" id="CP004373">
    <property type="protein sequence ID" value="AHK71934.1"/>
    <property type="molecule type" value="Genomic_DNA"/>
</dbReference>
<protein>
    <recommendedName>
        <fullName evidence="4">Lipoprotein</fullName>
    </recommendedName>
</protein>
<evidence type="ECO:0008006" key="4">
    <source>
        <dbReference type="Google" id="ProtNLM"/>
    </source>
</evidence>
<reference evidence="2 3" key="1">
    <citation type="journal article" date="2015" name="Appl. Microbiol. Biotechnol.">
        <title>The consequence of an additional NADH dehydrogenase paralog on the growth of Gluconobacter oxydans DSM3504.</title>
        <authorList>
            <person name="Kostner D."/>
            <person name="Luchterhand B."/>
            <person name="Junker A."/>
            <person name="Volland S."/>
            <person name="Daniel R."/>
            <person name="Buchs J."/>
            <person name="Liebl W."/>
            <person name="Ehrenreich A."/>
        </authorList>
    </citation>
    <scope>NUCLEOTIDE SEQUENCE [LARGE SCALE GENOMIC DNA]</scope>
    <source>
        <strain evidence="2">DSM 3504</strain>
    </source>
</reference>
<gene>
    <name evidence="2" type="ORF">GLS_c20630</name>
</gene>
<name>A0A067Z6K2_GLUOY</name>
<feature type="chain" id="PRO_5001648849" description="Lipoprotein" evidence="1">
    <location>
        <begin position="20"/>
        <end position="125"/>
    </location>
</feature>
<accession>A0A067Z6K2</accession>
<feature type="signal peptide" evidence="1">
    <location>
        <begin position="1"/>
        <end position="19"/>
    </location>
</feature>
<organism evidence="2 3">
    <name type="scientific">Gluconobacter oxydans DSM 3504</name>
    <dbReference type="NCBI Taxonomy" id="1288313"/>
    <lineage>
        <taxon>Bacteria</taxon>
        <taxon>Pseudomonadati</taxon>
        <taxon>Pseudomonadota</taxon>
        <taxon>Alphaproteobacteria</taxon>
        <taxon>Acetobacterales</taxon>
        <taxon>Acetobacteraceae</taxon>
        <taxon>Gluconobacter</taxon>
    </lineage>
</organism>
<evidence type="ECO:0000313" key="2">
    <source>
        <dbReference type="EMBL" id="AHK71934.1"/>
    </source>
</evidence>